<proteinExistence type="predicted"/>
<dbReference type="AlphaFoldDB" id="X0T0B3"/>
<feature type="non-terminal residue" evidence="6">
    <location>
        <position position="1"/>
    </location>
</feature>
<name>X0T0B3_9ZZZZ</name>
<keyword evidence="4" id="KW-0408">Iron</keyword>
<dbReference type="SUPFAM" id="SSF102114">
    <property type="entry name" value="Radical SAM enzymes"/>
    <property type="match status" value="1"/>
</dbReference>
<keyword evidence="5" id="KW-0411">Iron-sulfur</keyword>
<dbReference type="GO" id="GO:0051536">
    <property type="term" value="F:iron-sulfur cluster binding"/>
    <property type="evidence" value="ECO:0007669"/>
    <property type="project" value="UniProtKB-KW"/>
</dbReference>
<comment type="cofactor">
    <cofactor evidence="1">
        <name>[4Fe-4S] cluster</name>
        <dbReference type="ChEBI" id="CHEBI:49883"/>
    </cofactor>
</comment>
<keyword evidence="3" id="KW-0479">Metal-binding</keyword>
<organism evidence="6">
    <name type="scientific">marine sediment metagenome</name>
    <dbReference type="NCBI Taxonomy" id="412755"/>
    <lineage>
        <taxon>unclassified sequences</taxon>
        <taxon>metagenomes</taxon>
        <taxon>ecological metagenomes</taxon>
    </lineage>
</organism>
<evidence type="ECO:0000256" key="5">
    <source>
        <dbReference type="ARBA" id="ARBA00023014"/>
    </source>
</evidence>
<dbReference type="GO" id="GO:0046872">
    <property type="term" value="F:metal ion binding"/>
    <property type="evidence" value="ECO:0007669"/>
    <property type="project" value="UniProtKB-KW"/>
</dbReference>
<dbReference type="InterPro" id="IPR013785">
    <property type="entry name" value="Aldolase_TIM"/>
</dbReference>
<dbReference type="EMBL" id="BARS01018997">
    <property type="protein sequence ID" value="GAF86669.1"/>
    <property type="molecule type" value="Genomic_DNA"/>
</dbReference>
<protein>
    <recommendedName>
        <fullName evidence="7">Radical SAM core domain-containing protein</fullName>
    </recommendedName>
</protein>
<reference evidence="6" key="1">
    <citation type="journal article" date="2014" name="Front. Microbiol.">
        <title>High frequency of phylogenetically diverse reductive dehalogenase-homologous genes in deep subseafloor sedimentary metagenomes.</title>
        <authorList>
            <person name="Kawai M."/>
            <person name="Futagami T."/>
            <person name="Toyoda A."/>
            <person name="Takaki Y."/>
            <person name="Nishi S."/>
            <person name="Hori S."/>
            <person name="Arai W."/>
            <person name="Tsubouchi T."/>
            <person name="Morono Y."/>
            <person name="Uchiyama I."/>
            <person name="Ito T."/>
            <person name="Fujiyama A."/>
            <person name="Inagaki F."/>
            <person name="Takami H."/>
        </authorList>
    </citation>
    <scope>NUCLEOTIDE SEQUENCE</scope>
    <source>
        <strain evidence="6">Expedition CK06-06</strain>
    </source>
</reference>
<dbReference type="GO" id="GO:0005829">
    <property type="term" value="C:cytosol"/>
    <property type="evidence" value="ECO:0007669"/>
    <property type="project" value="TreeGrafter"/>
</dbReference>
<evidence type="ECO:0000313" key="6">
    <source>
        <dbReference type="EMBL" id="GAF86669.1"/>
    </source>
</evidence>
<gene>
    <name evidence="6" type="ORF">S01H1_30834</name>
</gene>
<evidence type="ECO:0000256" key="1">
    <source>
        <dbReference type="ARBA" id="ARBA00001966"/>
    </source>
</evidence>
<comment type="caution">
    <text evidence="6">The sequence shown here is derived from an EMBL/GenBank/DDBJ whole genome shotgun (WGS) entry which is preliminary data.</text>
</comment>
<evidence type="ECO:0000256" key="2">
    <source>
        <dbReference type="ARBA" id="ARBA00022691"/>
    </source>
</evidence>
<keyword evidence="2" id="KW-0949">S-adenosyl-L-methionine</keyword>
<evidence type="ECO:0000256" key="3">
    <source>
        <dbReference type="ARBA" id="ARBA00022723"/>
    </source>
</evidence>
<dbReference type="Gene3D" id="3.20.20.70">
    <property type="entry name" value="Aldolase class I"/>
    <property type="match status" value="1"/>
</dbReference>
<evidence type="ECO:0000256" key="4">
    <source>
        <dbReference type="ARBA" id="ARBA00023004"/>
    </source>
</evidence>
<dbReference type="PANTHER" id="PTHR43409">
    <property type="entry name" value="ANAEROBIC MAGNESIUM-PROTOPORPHYRIN IX MONOMETHYL ESTER CYCLASE-RELATED"/>
    <property type="match status" value="1"/>
</dbReference>
<sequence length="142" mass="16405">TELLHEAGIQIHANIIVGLPGEDMEDLNKTRNFMKNIRPHWIGFGEFVPLPGSKLFDELSDRSLISKENVEVLEGLNFTKLDDENFYKFVKDVRNKIVNPIRLKNYILQNWKKPSALLYMLKLIVEFLAATCQSTLKSFLLI</sequence>
<accession>X0T0B3</accession>
<evidence type="ECO:0008006" key="7">
    <source>
        <dbReference type="Google" id="ProtNLM"/>
    </source>
</evidence>
<dbReference type="PANTHER" id="PTHR43409:SF7">
    <property type="entry name" value="BLL1977 PROTEIN"/>
    <property type="match status" value="1"/>
</dbReference>
<dbReference type="InterPro" id="IPR051198">
    <property type="entry name" value="BchE-like"/>
</dbReference>
<dbReference type="InterPro" id="IPR058240">
    <property type="entry name" value="rSAM_sf"/>
</dbReference>